<dbReference type="SUPFAM" id="SSF111352">
    <property type="entry name" value="Ammonium transporter"/>
    <property type="match status" value="1"/>
</dbReference>
<dbReference type="Pfam" id="PF00909">
    <property type="entry name" value="Ammonium_transp"/>
    <property type="match status" value="1"/>
</dbReference>
<dbReference type="PANTHER" id="PTHR43029:SF10">
    <property type="entry name" value="AMMONIUM TRANSPORTER MEP2"/>
    <property type="match status" value="1"/>
</dbReference>
<dbReference type="EMBL" id="LHUQ01000002">
    <property type="protein sequence ID" value="KON65866.1"/>
    <property type="molecule type" value="Genomic_DNA"/>
</dbReference>
<evidence type="ECO:0000256" key="6">
    <source>
        <dbReference type="ARBA" id="ARBA00023136"/>
    </source>
</evidence>
<dbReference type="InterPro" id="IPR024041">
    <property type="entry name" value="NH4_transpt_AmtB-like_dom"/>
</dbReference>
<feature type="domain" description="Ammonium transporter AmtB-like" evidence="9">
    <location>
        <begin position="45"/>
        <end position="436"/>
    </location>
</feature>
<evidence type="ECO:0000256" key="5">
    <source>
        <dbReference type="ARBA" id="ARBA00022989"/>
    </source>
</evidence>
<evidence type="ECO:0000256" key="2">
    <source>
        <dbReference type="ARBA" id="ARBA00005887"/>
    </source>
</evidence>
<feature type="transmembrane region" description="Helical" evidence="8">
    <location>
        <begin position="386"/>
        <end position="406"/>
    </location>
</feature>
<dbReference type="GO" id="GO:0008519">
    <property type="term" value="F:ammonium channel activity"/>
    <property type="evidence" value="ECO:0007669"/>
    <property type="project" value="InterPro"/>
</dbReference>
<comment type="subcellular location">
    <subcellularLocation>
        <location evidence="8">Cell membrane</location>
        <topology evidence="8">Multi-pass membrane protein</topology>
    </subcellularLocation>
    <subcellularLocation>
        <location evidence="1">Membrane</location>
        <topology evidence="1">Multi-pass membrane protein</topology>
    </subcellularLocation>
</comment>
<comment type="caution">
    <text evidence="10">The sequence shown here is derived from an EMBL/GenBank/DDBJ whole genome shotgun (WGS) entry which is preliminary data.</text>
</comment>
<feature type="transmembrane region" description="Helical" evidence="8">
    <location>
        <begin position="193"/>
        <end position="214"/>
    </location>
</feature>
<name>A0A0M0ELQ0_KOMEU</name>
<protein>
    <recommendedName>
        <fullName evidence="8">Ammonium transporter</fullName>
    </recommendedName>
</protein>
<gene>
    <name evidence="10" type="primary">amtB1</name>
    <name evidence="10" type="ORF">KOEU_05530</name>
</gene>
<dbReference type="PANTHER" id="PTHR43029">
    <property type="entry name" value="AMMONIUM TRANSPORTER MEP2"/>
    <property type="match status" value="1"/>
</dbReference>
<organism evidence="10 11">
    <name type="scientific">Komagataeibacter europaeus</name>
    <name type="common">Gluconacetobacter europaeus</name>
    <dbReference type="NCBI Taxonomy" id="33995"/>
    <lineage>
        <taxon>Bacteria</taxon>
        <taxon>Pseudomonadati</taxon>
        <taxon>Pseudomonadota</taxon>
        <taxon>Alphaproteobacteria</taxon>
        <taxon>Acetobacterales</taxon>
        <taxon>Acetobacteraceae</taxon>
        <taxon>Komagataeibacter</taxon>
    </lineage>
</organism>
<feature type="transmembrane region" description="Helical" evidence="8">
    <location>
        <begin position="261"/>
        <end position="279"/>
    </location>
</feature>
<dbReference type="PATRIC" id="fig|33995.3.peg.611"/>
<evidence type="ECO:0000256" key="1">
    <source>
        <dbReference type="ARBA" id="ARBA00004141"/>
    </source>
</evidence>
<keyword evidence="7 8" id="KW-0924">Ammonia transport</keyword>
<keyword evidence="11" id="KW-1185">Reference proteome</keyword>
<comment type="similarity">
    <text evidence="2 8">Belongs to the ammonia transporter channel (TC 1.A.11.2) family.</text>
</comment>
<dbReference type="GO" id="GO:0005886">
    <property type="term" value="C:plasma membrane"/>
    <property type="evidence" value="ECO:0007669"/>
    <property type="project" value="UniProtKB-SubCell"/>
</dbReference>
<dbReference type="Gene3D" id="1.10.3430.10">
    <property type="entry name" value="Ammonium transporter AmtB like domains"/>
    <property type="match status" value="1"/>
</dbReference>
<accession>A0A0M0ELQ0</accession>
<feature type="transmembrane region" description="Helical" evidence="8">
    <location>
        <begin position="41"/>
        <end position="62"/>
    </location>
</feature>
<dbReference type="InterPro" id="IPR001905">
    <property type="entry name" value="Ammonium_transpt"/>
</dbReference>
<proteinExistence type="inferred from homology"/>
<dbReference type="NCBIfam" id="TIGR00836">
    <property type="entry name" value="amt"/>
    <property type="match status" value="1"/>
</dbReference>
<evidence type="ECO:0000256" key="4">
    <source>
        <dbReference type="ARBA" id="ARBA00022692"/>
    </source>
</evidence>
<feature type="transmembrane region" description="Helical" evidence="8">
    <location>
        <begin position="129"/>
        <end position="152"/>
    </location>
</feature>
<feature type="transmembrane region" description="Helical" evidence="8">
    <location>
        <begin position="159"/>
        <end position="181"/>
    </location>
</feature>
<feature type="transmembrane region" description="Helical" evidence="8">
    <location>
        <begin position="291"/>
        <end position="307"/>
    </location>
</feature>
<keyword evidence="3 8" id="KW-0813">Transport</keyword>
<evidence type="ECO:0000259" key="9">
    <source>
        <dbReference type="Pfam" id="PF00909"/>
    </source>
</evidence>
<keyword evidence="4 8" id="KW-0812">Transmembrane</keyword>
<evidence type="ECO:0000256" key="3">
    <source>
        <dbReference type="ARBA" id="ARBA00022448"/>
    </source>
</evidence>
<dbReference type="InterPro" id="IPR018047">
    <property type="entry name" value="Ammonium_transpt_CS"/>
</dbReference>
<feature type="transmembrane region" description="Helical" evidence="8">
    <location>
        <begin position="313"/>
        <end position="331"/>
    </location>
</feature>
<dbReference type="AlphaFoldDB" id="A0A0M0ELQ0"/>
<evidence type="ECO:0000256" key="8">
    <source>
        <dbReference type="RuleBase" id="RU362002"/>
    </source>
</evidence>
<evidence type="ECO:0000313" key="11">
    <source>
        <dbReference type="Proteomes" id="UP000037566"/>
    </source>
</evidence>
<feature type="transmembrane region" description="Helical" evidence="8">
    <location>
        <begin position="74"/>
        <end position="97"/>
    </location>
</feature>
<reference evidence="10" key="1">
    <citation type="submission" date="2015-08" db="EMBL/GenBank/DDBJ databases">
        <title>Draft genome sequence of Komagataeibacter europaeus CECT 8546 a cellulose producer strain from vinegar produced by the traditional method.</title>
        <authorList>
            <person name="Poehlein A."/>
            <person name="Valera M.J."/>
            <person name="Haack F.S."/>
            <person name="Mas A."/>
            <person name="Daniel R."/>
            <person name="Streit W.R."/>
            <person name="Mateo E."/>
        </authorList>
    </citation>
    <scope>NUCLEOTIDE SEQUENCE [LARGE SCALE GENOMIC DNA]</scope>
    <source>
        <strain evidence="10">CECT 8546</strain>
    </source>
</reference>
<keyword evidence="6 8" id="KW-0472">Membrane</keyword>
<evidence type="ECO:0000313" key="10">
    <source>
        <dbReference type="EMBL" id="KON65866.1"/>
    </source>
</evidence>
<feature type="transmembrane region" description="Helical" evidence="8">
    <location>
        <begin position="343"/>
        <end position="366"/>
    </location>
</feature>
<feature type="transmembrane region" description="Helical" evidence="8">
    <location>
        <begin position="234"/>
        <end position="255"/>
    </location>
</feature>
<sequence>MMYNRNIISFFYVFFIFILIPVVGNASTVQAEYNYSLIDTTYVATCCFIVMLMMLPGLALFYGGMARSKNVLSVMTQVFASGVFIIGLWIIFGYSFIFSDSPLRPIIGGFDKIFLRGINTNSAVGTLPEYLYCLFMALFAAITVGIIVGSVAERMRFGAFLLFISLWFLIDYVPMAHMAWGGGWIEPLDIQDFAGGNVVHLNAGMAGLVAAVMLGRRKGLGTTNMAPHDVSMTYIGGCLLFVGWLAFCGGCNYSVNGLTILLMLNTLIGGAGGAIAWCFTEWRYHGRPSTLGIISGAIAGLVGITPACGYVTPMAAFIIGIITSISCLWSVNNLKKRFGFDDAFDVFSIHGVGALVGGLLTVIFAASFFGGTGYPHGRNMWEQMSIQIVGISFSMLFSVVATYFSLKLTRCAIPLRVEEDEEAIGLDLESHGEVAYHTDRIGSD</sequence>
<evidence type="ECO:0000256" key="7">
    <source>
        <dbReference type="ARBA" id="ARBA00023177"/>
    </source>
</evidence>
<dbReference type="PROSITE" id="PS01219">
    <property type="entry name" value="AMMONIUM_TRANSP"/>
    <property type="match status" value="1"/>
</dbReference>
<dbReference type="InterPro" id="IPR029020">
    <property type="entry name" value="Ammonium/urea_transptr"/>
</dbReference>
<dbReference type="Proteomes" id="UP000037566">
    <property type="component" value="Unassembled WGS sequence"/>
</dbReference>
<dbReference type="STRING" id="33995.KOEU_05530"/>
<keyword evidence="5 8" id="KW-1133">Transmembrane helix</keyword>